<dbReference type="SUPFAM" id="SSF52402">
    <property type="entry name" value="Adenine nucleotide alpha hydrolases-like"/>
    <property type="match status" value="1"/>
</dbReference>
<comment type="caution">
    <text evidence="4">The sequence shown here is derived from an EMBL/GenBank/DDBJ whole genome shotgun (WGS) entry which is preliminary data.</text>
</comment>
<comment type="pathway">
    <text evidence="1">Amino-acid biosynthesis; L-asparagine biosynthesis; L-asparagine from L-aspartate (L-Gln route): step 1/1.</text>
</comment>
<proteinExistence type="predicted"/>
<gene>
    <name evidence="4" type="ORF">UV06_C0003G0039</name>
</gene>
<name>A0A0G1C049_9BACT</name>
<dbReference type="Gene3D" id="3.40.50.620">
    <property type="entry name" value="HUPs"/>
    <property type="match status" value="1"/>
</dbReference>
<dbReference type="EC" id="6.3.5.4" evidence="2"/>
<evidence type="ECO:0000256" key="1">
    <source>
        <dbReference type="ARBA" id="ARBA00005187"/>
    </source>
</evidence>
<protein>
    <recommendedName>
        <fullName evidence="2">asparagine synthase (glutamine-hydrolyzing)</fullName>
        <ecNumber evidence="2">6.3.5.4</ecNumber>
    </recommendedName>
</protein>
<evidence type="ECO:0000256" key="2">
    <source>
        <dbReference type="ARBA" id="ARBA00012737"/>
    </source>
</evidence>
<evidence type="ECO:0000313" key="4">
    <source>
        <dbReference type="EMBL" id="KKS43038.1"/>
    </source>
</evidence>
<dbReference type="GO" id="GO:0004066">
    <property type="term" value="F:asparagine synthase (glutamine-hydrolyzing) activity"/>
    <property type="evidence" value="ECO:0007669"/>
    <property type="project" value="UniProtKB-EC"/>
</dbReference>
<reference evidence="4 5" key="1">
    <citation type="journal article" date="2015" name="Nature">
        <title>rRNA introns, odd ribosomes, and small enigmatic genomes across a large radiation of phyla.</title>
        <authorList>
            <person name="Brown C.T."/>
            <person name="Hug L.A."/>
            <person name="Thomas B.C."/>
            <person name="Sharon I."/>
            <person name="Castelle C.J."/>
            <person name="Singh A."/>
            <person name="Wilkins M.J."/>
            <person name="Williams K.H."/>
            <person name="Banfield J.F."/>
        </authorList>
    </citation>
    <scope>NUCLEOTIDE SEQUENCE [LARGE SCALE GENOMIC DNA]</scope>
</reference>
<sequence length="527" mass="60405">MVFPKITIKKIAGGLGLEVVWPERELPEKVVYEDDDYKAWGYQVDYDGVSFEEKVKLMIAGKEKEIVLIDGDLLMVLWNKKKNEVKAMVGMSGMFPLYFAREGDVFYLSPDFYEVFKEIKKPKINKDEVLDYLLQEYFIYQTDKTFIDGVSRLPAGCLLTITSDLKYQAEELVDLKEIIANPGKDLSAVEATKEIENTLTTAIKKRLEYFKDKPLVCDFSSGFDCMMVGYLMKNLGADFTGYSWYTKENNDDSDPSIVAKWSEVNGVNCKFSDVTNILFFHDEADLKWNATHFFPAWHSLSLALANEKDKVKLFGKNVVTFTGEGGDEFLHASDLLGYLNDINKNEHEFIKEYAEGGAESIYTKTAYDRLVSEDRANSTKFYGNRYGSAVGEQCYFAIYWETGTWMSNPYDTLPMLKLSQRLPKDERGNTINKQKIYFGNTKAFIPEQYRVKLPYHEQVYRFLDEKKDILINILENSVLGKLGIVQSEELLKALREGSIKGVVKEHYLCFGNLCRLEVFLQANGVRG</sequence>
<dbReference type="EMBL" id="LCDA01000003">
    <property type="protein sequence ID" value="KKS43038.1"/>
    <property type="molecule type" value="Genomic_DNA"/>
</dbReference>
<comment type="catalytic activity">
    <reaction evidence="3">
        <text>L-aspartate + L-glutamine + ATP + H2O = L-asparagine + L-glutamate + AMP + diphosphate + H(+)</text>
        <dbReference type="Rhea" id="RHEA:12228"/>
        <dbReference type="ChEBI" id="CHEBI:15377"/>
        <dbReference type="ChEBI" id="CHEBI:15378"/>
        <dbReference type="ChEBI" id="CHEBI:29985"/>
        <dbReference type="ChEBI" id="CHEBI:29991"/>
        <dbReference type="ChEBI" id="CHEBI:30616"/>
        <dbReference type="ChEBI" id="CHEBI:33019"/>
        <dbReference type="ChEBI" id="CHEBI:58048"/>
        <dbReference type="ChEBI" id="CHEBI:58359"/>
        <dbReference type="ChEBI" id="CHEBI:456215"/>
        <dbReference type="EC" id="6.3.5.4"/>
    </reaction>
</comment>
<dbReference type="SUPFAM" id="SSF56235">
    <property type="entry name" value="N-terminal nucleophile aminohydrolases (Ntn hydrolases)"/>
    <property type="match status" value="1"/>
</dbReference>
<dbReference type="PANTHER" id="PTHR43284">
    <property type="entry name" value="ASPARAGINE SYNTHETASE (GLUTAMINE-HYDROLYZING)"/>
    <property type="match status" value="1"/>
</dbReference>
<organism evidence="4 5">
    <name type="scientific">Candidatus Collierbacteria bacterium GW2011_GWA2_42_17</name>
    <dbReference type="NCBI Taxonomy" id="1618378"/>
    <lineage>
        <taxon>Bacteria</taxon>
        <taxon>Candidatus Collieribacteriota</taxon>
    </lineage>
</organism>
<dbReference type="InterPro" id="IPR051786">
    <property type="entry name" value="ASN_synthetase/amidase"/>
</dbReference>
<evidence type="ECO:0000313" key="5">
    <source>
        <dbReference type="Proteomes" id="UP000033854"/>
    </source>
</evidence>
<evidence type="ECO:0000256" key="3">
    <source>
        <dbReference type="ARBA" id="ARBA00048741"/>
    </source>
</evidence>
<dbReference type="Gene3D" id="3.60.20.10">
    <property type="entry name" value="Glutamine Phosphoribosylpyrophosphate, subunit 1, domain 1"/>
    <property type="match status" value="1"/>
</dbReference>
<dbReference type="Proteomes" id="UP000033854">
    <property type="component" value="Unassembled WGS sequence"/>
</dbReference>
<dbReference type="InterPro" id="IPR029055">
    <property type="entry name" value="Ntn_hydrolases_N"/>
</dbReference>
<dbReference type="AlphaFoldDB" id="A0A0G1C049"/>
<accession>A0A0G1C049</accession>
<dbReference type="InterPro" id="IPR014729">
    <property type="entry name" value="Rossmann-like_a/b/a_fold"/>
</dbReference>
<dbReference type="PANTHER" id="PTHR43284:SF1">
    <property type="entry name" value="ASPARAGINE SYNTHETASE"/>
    <property type="match status" value="1"/>
</dbReference>